<feature type="binding site" evidence="5">
    <location>
        <position position="159"/>
    </location>
    <ligand>
        <name>Mn(2+)</name>
        <dbReference type="ChEBI" id="CHEBI:29035"/>
    </ligand>
</feature>
<dbReference type="InterPro" id="IPR019831">
    <property type="entry name" value="Mn/Fe_SOD_N"/>
</dbReference>
<comment type="catalytic activity">
    <reaction evidence="6">
        <text>2 superoxide + 2 H(+) = H2O2 + O2</text>
        <dbReference type="Rhea" id="RHEA:20696"/>
        <dbReference type="ChEBI" id="CHEBI:15378"/>
        <dbReference type="ChEBI" id="CHEBI:15379"/>
        <dbReference type="ChEBI" id="CHEBI:16240"/>
        <dbReference type="ChEBI" id="CHEBI:18421"/>
        <dbReference type="EC" id="1.15.1.1"/>
    </reaction>
</comment>
<keyword evidence="4 6" id="KW-0560">Oxidoreductase</keyword>
<keyword evidence="3 5" id="KW-0479">Metal-binding</keyword>
<dbReference type="InterPro" id="IPR036314">
    <property type="entry name" value="SOD_C_sf"/>
</dbReference>
<evidence type="ECO:0000256" key="4">
    <source>
        <dbReference type="ARBA" id="ARBA00023002"/>
    </source>
</evidence>
<gene>
    <name evidence="9" type="ORF">H9819_06475</name>
</gene>
<dbReference type="GO" id="GO:0005737">
    <property type="term" value="C:cytoplasm"/>
    <property type="evidence" value="ECO:0007669"/>
    <property type="project" value="TreeGrafter"/>
</dbReference>
<dbReference type="PROSITE" id="PS00088">
    <property type="entry name" value="SOD_MN"/>
    <property type="match status" value="1"/>
</dbReference>
<reference evidence="9" key="1">
    <citation type="journal article" date="2021" name="PeerJ">
        <title>Extensive microbial diversity within the chicken gut microbiome revealed by metagenomics and culture.</title>
        <authorList>
            <person name="Gilroy R."/>
            <person name="Ravi A."/>
            <person name="Getino M."/>
            <person name="Pursley I."/>
            <person name="Horton D.L."/>
            <person name="Alikhan N.F."/>
            <person name="Baker D."/>
            <person name="Gharbi K."/>
            <person name="Hall N."/>
            <person name="Watson M."/>
            <person name="Adriaenssens E.M."/>
            <person name="Foster-Nyarko E."/>
            <person name="Jarju S."/>
            <person name="Secka A."/>
            <person name="Antonio M."/>
            <person name="Oren A."/>
            <person name="Chaudhuri R.R."/>
            <person name="La Ragione R."/>
            <person name="Hildebrand F."/>
            <person name="Pallen M.J."/>
        </authorList>
    </citation>
    <scope>NUCLEOTIDE SEQUENCE</scope>
    <source>
        <strain evidence="9">ChiHjej12B11-24981</strain>
    </source>
</reference>
<evidence type="ECO:0000256" key="1">
    <source>
        <dbReference type="ARBA" id="ARBA00008714"/>
    </source>
</evidence>
<evidence type="ECO:0000256" key="3">
    <source>
        <dbReference type="ARBA" id="ARBA00022723"/>
    </source>
</evidence>
<feature type="domain" description="Manganese/iron superoxide dismutase C-terminal" evidence="8">
    <location>
        <begin position="91"/>
        <end position="192"/>
    </location>
</feature>
<feature type="binding site" evidence="5">
    <location>
        <position position="163"/>
    </location>
    <ligand>
        <name>Mn(2+)</name>
        <dbReference type="ChEBI" id="CHEBI:29035"/>
    </ligand>
</feature>
<dbReference type="PANTHER" id="PTHR43595:SF2">
    <property type="entry name" value="SMALL RIBOSOMAL SUBUNIT PROTEIN MS42"/>
    <property type="match status" value="1"/>
</dbReference>
<feature type="binding site" evidence="5">
    <location>
        <position position="27"/>
    </location>
    <ligand>
        <name>Mn(2+)</name>
        <dbReference type="ChEBI" id="CHEBI:29035"/>
    </ligand>
</feature>
<dbReference type="PIRSF" id="PIRSF000349">
    <property type="entry name" value="SODismutase"/>
    <property type="match status" value="1"/>
</dbReference>
<comment type="function">
    <text evidence="6">Destroys radicals which are normally produced within the cells and which are toxic to biological systems.</text>
</comment>
<dbReference type="InterPro" id="IPR019833">
    <property type="entry name" value="Mn/Fe_SOD_BS"/>
</dbReference>
<evidence type="ECO:0000313" key="10">
    <source>
        <dbReference type="Proteomes" id="UP000824023"/>
    </source>
</evidence>
<dbReference type="PRINTS" id="PR01703">
    <property type="entry name" value="MNSODISMTASE"/>
</dbReference>
<dbReference type="InterPro" id="IPR036324">
    <property type="entry name" value="Mn/Fe_SOD_N_sf"/>
</dbReference>
<comment type="caution">
    <text evidence="9">The sequence shown here is derived from an EMBL/GenBank/DDBJ whole genome shotgun (WGS) entry which is preliminary data.</text>
</comment>
<evidence type="ECO:0000259" key="8">
    <source>
        <dbReference type="Pfam" id="PF02777"/>
    </source>
</evidence>
<evidence type="ECO:0000256" key="5">
    <source>
        <dbReference type="PIRSR" id="PIRSR000349-1"/>
    </source>
</evidence>
<dbReference type="SUPFAM" id="SSF54719">
    <property type="entry name" value="Fe,Mn superoxide dismutase (SOD), C-terminal domain"/>
    <property type="match status" value="1"/>
</dbReference>
<dbReference type="PANTHER" id="PTHR43595">
    <property type="entry name" value="37S RIBOSOMAL PROTEIN S26, MITOCHONDRIAL"/>
    <property type="match status" value="1"/>
</dbReference>
<dbReference type="EC" id="1.15.1.1" evidence="2 6"/>
<dbReference type="InterPro" id="IPR001189">
    <property type="entry name" value="Mn/Fe_SOD"/>
</dbReference>
<accession>A0A9D2CXE0</accession>
<dbReference type="Proteomes" id="UP000824023">
    <property type="component" value="Unassembled WGS sequence"/>
</dbReference>
<comment type="similarity">
    <text evidence="1 6">Belongs to the iron/manganese superoxide dismutase family.</text>
</comment>
<dbReference type="GO" id="GO:0004784">
    <property type="term" value="F:superoxide dismutase activity"/>
    <property type="evidence" value="ECO:0007669"/>
    <property type="project" value="UniProtKB-EC"/>
</dbReference>
<evidence type="ECO:0000256" key="6">
    <source>
        <dbReference type="RuleBase" id="RU000414"/>
    </source>
</evidence>
<dbReference type="Gene3D" id="3.55.40.20">
    <property type="entry name" value="Iron/manganese superoxide dismutase, C-terminal domain"/>
    <property type="match status" value="1"/>
</dbReference>
<dbReference type="Pfam" id="PF00081">
    <property type="entry name" value="Sod_Fe_N"/>
    <property type="match status" value="1"/>
</dbReference>
<name>A0A9D2CXE0_9BACE</name>
<sequence length="193" mass="21894">MKNEMPKLPYPNNGLEPVISAEALTYHYGKHLQTYVTNLTNLTAGTAYEQKEVEDIVATAPDGAIFNNAGQVLNHTLYFLQFTTPHQAQAPEGRLAELIYRDFGSLDNLKEQMEKAAIGLFGSGWAWLSLSKEGTLQITQESNAGNPLRRGDTPLLCIDVWEHAYYIDYRNRRADHVKRLWDIINWQAVSNRL</sequence>
<evidence type="ECO:0000256" key="2">
    <source>
        <dbReference type="ARBA" id="ARBA00012682"/>
    </source>
</evidence>
<organism evidence="9 10">
    <name type="scientific">Candidatus Bacteroides merdipullorum</name>
    <dbReference type="NCBI Taxonomy" id="2838474"/>
    <lineage>
        <taxon>Bacteria</taxon>
        <taxon>Pseudomonadati</taxon>
        <taxon>Bacteroidota</taxon>
        <taxon>Bacteroidia</taxon>
        <taxon>Bacteroidales</taxon>
        <taxon>Bacteroidaceae</taxon>
        <taxon>Bacteroides</taxon>
    </lineage>
</organism>
<dbReference type="EMBL" id="DXCK01000090">
    <property type="protein sequence ID" value="HIZ01882.1"/>
    <property type="molecule type" value="Genomic_DNA"/>
</dbReference>
<dbReference type="Pfam" id="PF02777">
    <property type="entry name" value="Sod_Fe_C"/>
    <property type="match status" value="1"/>
</dbReference>
<dbReference type="InterPro" id="IPR019832">
    <property type="entry name" value="Mn/Fe_SOD_C"/>
</dbReference>
<feature type="domain" description="Manganese/iron superoxide dismutase N-terminal" evidence="7">
    <location>
        <begin position="4"/>
        <end position="81"/>
    </location>
</feature>
<protein>
    <recommendedName>
        <fullName evidence="2 6">Superoxide dismutase</fullName>
        <ecNumber evidence="2 6">1.15.1.1</ecNumber>
    </recommendedName>
</protein>
<evidence type="ECO:0000259" key="7">
    <source>
        <dbReference type="Pfam" id="PF00081"/>
    </source>
</evidence>
<dbReference type="GO" id="GO:0046872">
    <property type="term" value="F:metal ion binding"/>
    <property type="evidence" value="ECO:0007669"/>
    <property type="project" value="UniProtKB-KW"/>
</dbReference>
<dbReference type="FunFam" id="3.55.40.20:FF:000004">
    <property type="entry name" value="Superoxide dismutase [Fe]"/>
    <property type="match status" value="1"/>
</dbReference>
<dbReference type="SUPFAM" id="SSF46609">
    <property type="entry name" value="Fe,Mn superoxide dismutase (SOD), N-terminal domain"/>
    <property type="match status" value="1"/>
</dbReference>
<dbReference type="AlphaFoldDB" id="A0A9D2CXE0"/>
<feature type="binding site" evidence="5">
    <location>
        <position position="75"/>
    </location>
    <ligand>
        <name>Mn(2+)</name>
        <dbReference type="ChEBI" id="CHEBI:29035"/>
    </ligand>
</feature>
<reference evidence="9" key="2">
    <citation type="submission" date="2021-04" db="EMBL/GenBank/DDBJ databases">
        <authorList>
            <person name="Gilroy R."/>
        </authorList>
    </citation>
    <scope>NUCLEOTIDE SEQUENCE</scope>
    <source>
        <strain evidence="9">ChiHjej12B11-24981</strain>
    </source>
</reference>
<proteinExistence type="inferred from homology"/>
<evidence type="ECO:0000313" key="9">
    <source>
        <dbReference type="EMBL" id="HIZ01882.1"/>
    </source>
</evidence>
<dbReference type="Gene3D" id="1.10.287.990">
    <property type="entry name" value="Fe,Mn superoxide dismutase (SOD) domain"/>
    <property type="match status" value="1"/>
</dbReference>